<dbReference type="PROSITE" id="PS50004">
    <property type="entry name" value="C2"/>
    <property type="match status" value="1"/>
</dbReference>
<dbReference type="SUPFAM" id="SSF49562">
    <property type="entry name" value="C2 domain (Calcium/lipid-binding domain, CaLB)"/>
    <property type="match status" value="1"/>
</dbReference>
<feature type="compositionally biased region" description="Basic and acidic residues" evidence="3">
    <location>
        <begin position="87"/>
        <end position="101"/>
    </location>
</feature>
<dbReference type="AlphaFoldDB" id="A0ABD0LRY4"/>
<dbReference type="PANTHER" id="PTHR45999:SF4">
    <property type="entry name" value="UNC-13-4A, ISOFORM B"/>
    <property type="match status" value="1"/>
</dbReference>
<evidence type="ECO:0000256" key="1">
    <source>
        <dbReference type="ARBA" id="ARBA00005823"/>
    </source>
</evidence>
<protein>
    <recommendedName>
        <fullName evidence="4">C2 domain-containing protein</fullName>
    </recommendedName>
</protein>
<dbReference type="GO" id="GO:0006887">
    <property type="term" value="P:exocytosis"/>
    <property type="evidence" value="ECO:0007669"/>
    <property type="project" value="UniProtKB-KW"/>
</dbReference>
<comment type="similarity">
    <text evidence="1">Belongs to the unc-13 family.</text>
</comment>
<evidence type="ECO:0000313" key="5">
    <source>
        <dbReference type="EMBL" id="KAK7502304.1"/>
    </source>
</evidence>
<dbReference type="Gene3D" id="2.60.40.150">
    <property type="entry name" value="C2 domain"/>
    <property type="match status" value="1"/>
</dbReference>
<dbReference type="SMART" id="SM00239">
    <property type="entry name" value="C2"/>
    <property type="match status" value="1"/>
</dbReference>
<evidence type="ECO:0000259" key="4">
    <source>
        <dbReference type="PROSITE" id="PS50004"/>
    </source>
</evidence>
<keyword evidence="6" id="KW-1185">Reference proteome</keyword>
<keyword evidence="2" id="KW-0268">Exocytosis</keyword>
<sequence>MATNMQQLQSPSRHRSRSKSPKRHHRHGHGEEMKGSRTLKIVSRPPEEDDVLRLHPGALQNREVQESDGSFFESYTALAWRQENKRLRAASEGDKDGDRPPPMEIQYGRKPKLSKLSKKEYELLYIEVLYTVKHKIGATTGVHSPYQQDLFQYAKEAFSVSPEDHARLLARATEEKPPIIILTVTVIEAAGLEAKDADGFSDPYCMLGIMPGRAHDDSGGVFSSDDESPKKERSQSQAIRDQLPAKLIRTTLVKPNTLNPVWKERFRFDLDDVKTDRLHLDIWDHDDEFSVVEAAKKLNEVSGFKGLGRFFKQVAQSARSKSDSGASVDDFLGCVNISLDDIPSTGTDKWYRLEGRTARSNIQGEIHLKLSLATREDRGIPEDDNWTDVRQHEDLMRIFVEHELRKFSDMSYKWTGDLPQVARTILHQHAIQGDITEVQQAVCRWMAYSRKHMEHPLSYDLLHDLLVDLNRIWDPESLSREEEECLAESFQNFIEYSLSLIRKIRDTFPTTNAIAFTRLEGMLSPQGLALIDETQHMDSLGWFSSAGLVDRDRSDITL</sequence>
<dbReference type="Proteomes" id="UP001519460">
    <property type="component" value="Unassembled WGS sequence"/>
</dbReference>
<dbReference type="InterPro" id="IPR035892">
    <property type="entry name" value="C2_domain_sf"/>
</dbReference>
<evidence type="ECO:0000256" key="3">
    <source>
        <dbReference type="SAM" id="MobiDB-lite"/>
    </source>
</evidence>
<dbReference type="CDD" id="cd08676">
    <property type="entry name" value="C2A_Munc13-like"/>
    <property type="match status" value="1"/>
</dbReference>
<reference evidence="5 6" key="1">
    <citation type="journal article" date="2023" name="Sci. Data">
        <title>Genome assembly of the Korean intertidal mud-creeper Batillaria attramentaria.</title>
        <authorList>
            <person name="Patra A.K."/>
            <person name="Ho P.T."/>
            <person name="Jun S."/>
            <person name="Lee S.J."/>
            <person name="Kim Y."/>
            <person name="Won Y.J."/>
        </authorList>
    </citation>
    <scope>NUCLEOTIDE SEQUENCE [LARGE SCALE GENOMIC DNA]</scope>
    <source>
        <strain evidence="5">Wonlab-2016</strain>
    </source>
</reference>
<feature type="compositionally biased region" description="Basic residues" evidence="3">
    <location>
        <begin position="12"/>
        <end position="28"/>
    </location>
</feature>
<comment type="caution">
    <text evidence="5">The sequence shown here is derived from an EMBL/GenBank/DDBJ whole genome shotgun (WGS) entry which is preliminary data.</text>
</comment>
<feature type="region of interest" description="Disordered" evidence="3">
    <location>
        <begin position="1"/>
        <end position="49"/>
    </location>
</feature>
<dbReference type="InterPro" id="IPR000008">
    <property type="entry name" value="C2_dom"/>
</dbReference>
<evidence type="ECO:0000256" key="2">
    <source>
        <dbReference type="ARBA" id="ARBA00022483"/>
    </source>
</evidence>
<name>A0ABD0LRY4_9CAEN</name>
<evidence type="ECO:0000313" key="6">
    <source>
        <dbReference type="Proteomes" id="UP001519460"/>
    </source>
</evidence>
<feature type="region of interest" description="Disordered" evidence="3">
    <location>
        <begin position="218"/>
        <end position="240"/>
    </location>
</feature>
<dbReference type="Pfam" id="PF00168">
    <property type="entry name" value="C2"/>
    <property type="match status" value="1"/>
</dbReference>
<feature type="domain" description="C2" evidence="4">
    <location>
        <begin position="162"/>
        <end position="321"/>
    </location>
</feature>
<proteinExistence type="inferred from homology"/>
<dbReference type="PANTHER" id="PTHR45999">
    <property type="entry name" value="UNC-13-4A, ISOFORM B"/>
    <property type="match status" value="1"/>
</dbReference>
<accession>A0ABD0LRY4</accession>
<gene>
    <name evidence="5" type="ORF">BaRGS_00006257</name>
</gene>
<dbReference type="InterPro" id="IPR052095">
    <property type="entry name" value="UNC-13_domain"/>
</dbReference>
<dbReference type="EMBL" id="JACVVK020000026">
    <property type="protein sequence ID" value="KAK7502304.1"/>
    <property type="molecule type" value="Genomic_DNA"/>
</dbReference>
<organism evidence="5 6">
    <name type="scientific">Batillaria attramentaria</name>
    <dbReference type="NCBI Taxonomy" id="370345"/>
    <lineage>
        <taxon>Eukaryota</taxon>
        <taxon>Metazoa</taxon>
        <taxon>Spiralia</taxon>
        <taxon>Lophotrochozoa</taxon>
        <taxon>Mollusca</taxon>
        <taxon>Gastropoda</taxon>
        <taxon>Caenogastropoda</taxon>
        <taxon>Sorbeoconcha</taxon>
        <taxon>Cerithioidea</taxon>
        <taxon>Batillariidae</taxon>
        <taxon>Batillaria</taxon>
    </lineage>
</organism>
<feature type="region of interest" description="Disordered" evidence="3">
    <location>
        <begin position="87"/>
        <end position="111"/>
    </location>
</feature>